<feature type="region of interest" description="Disordered" evidence="1">
    <location>
        <begin position="1"/>
        <end position="263"/>
    </location>
</feature>
<feature type="compositionally biased region" description="Polar residues" evidence="1">
    <location>
        <begin position="121"/>
        <end position="132"/>
    </location>
</feature>
<name>A0A429VBN6_9SPHN</name>
<feature type="compositionally biased region" description="Basic and acidic residues" evidence="1">
    <location>
        <begin position="148"/>
        <end position="162"/>
    </location>
</feature>
<dbReference type="InterPro" id="IPR047800">
    <property type="entry name" value="SWFGD_dom"/>
</dbReference>
<reference evidence="2 3" key="1">
    <citation type="submission" date="2018-12" db="EMBL/GenBank/DDBJ databases">
        <title>Sphingomonas sp. HMF7854 Genome sequencing and assembly.</title>
        <authorList>
            <person name="Cha I."/>
            <person name="Kang H."/>
            <person name="Kim H."/>
            <person name="Kang J."/>
            <person name="Joh K."/>
        </authorList>
    </citation>
    <scope>NUCLEOTIDE SEQUENCE [LARGE SCALE GENOMIC DNA]</scope>
    <source>
        <strain evidence="2 3">HMF7854</strain>
    </source>
</reference>
<feature type="region of interest" description="Disordered" evidence="1">
    <location>
        <begin position="353"/>
        <end position="423"/>
    </location>
</feature>
<organism evidence="2 3">
    <name type="scientific">Sphingomonas ginkgonis</name>
    <dbReference type="NCBI Taxonomy" id="2315330"/>
    <lineage>
        <taxon>Bacteria</taxon>
        <taxon>Pseudomonadati</taxon>
        <taxon>Pseudomonadota</taxon>
        <taxon>Alphaproteobacteria</taxon>
        <taxon>Sphingomonadales</taxon>
        <taxon>Sphingomonadaceae</taxon>
        <taxon>Sphingomonas</taxon>
    </lineage>
</organism>
<evidence type="ECO:0000313" key="3">
    <source>
        <dbReference type="Proteomes" id="UP000274661"/>
    </source>
</evidence>
<feature type="compositionally biased region" description="Polar residues" evidence="1">
    <location>
        <begin position="414"/>
        <end position="423"/>
    </location>
</feature>
<feature type="compositionally biased region" description="Polar residues" evidence="1">
    <location>
        <begin position="236"/>
        <end position="246"/>
    </location>
</feature>
<feature type="compositionally biased region" description="Basic and acidic residues" evidence="1">
    <location>
        <begin position="1"/>
        <end position="40"/>
    </location>
</feature>
<proteinExistence type="predicted"/>
<feature type="compositionally biased region" description="Basic and acidic residues" evidence="1">
    <location>
        <begin position="210"/>
        <end position="228"/>
    </location>
</feature>
<feature type="compositionally biased region" description="Basic and acidic residues" evidence="1">
    <location>
        <begin position="92"/>
        <end position="120"/>
    </location>
</feature>
<evidence type="ECO:0000256" key="1">
    <source>
        <dbReference type="SAM" id="MobiDB-lite"/>
    </source>
</evidence>
<sequence>MAYDRFDSRQGREQGSRWRDDDRGGNRNPENRGFFERAGDEIASWFGDDDAERRRRQDSQERGEDRGGRDNRDRGDYRSEYRSNQPYGQADYGRDQDRNRGDLGSDRNRWDRDQDRDDNRSTGWFDSGQSYARSMSDDYGRSSSSNRSDWDRNRSDQNRSDYGRSSQNYGSQSSNRSSGYDRSGNDDRSTDYRPMTGDYGRSSGMGSQDFSREQYGRQERFQDSDRNRGVGAGSTLYGQGNDQSRFSGHHSDPHYNEWRNRQMQELDNDYHDYRRENQNKFESEFTGWRTSRQGKRQLLQQIREHMAVVGSDGEHVGTVDKVRGDKVILTKNDSSDQHHHSLNCSLIDSIDNDQVKLSQPAQQAKQQLQREDDNQQQNSGGSALFGQRDESQTRNFDRSTNRDQDGPHMLDRSFSGTYGNNGE</sequence>
<dbReference type="NCBIfam" id="NF033157">
    <property type="entry name" value="SWFGD_domain"/>
    <property type="match status" value="1"/>
</dbReference>
<feature type="compositionally biased region" description="Low complexity" evidence="1">
    <location>
        <begin position="356"/>
        <end position="367"/>
    </location>
</feature>
<dbReference type="InterPro" id="IPR018684">
    <property type="entry name" value="DUF2171"/>
</dbReference>
<feature type="compositionally biased region" description="Basic and acidic residues" evidence="1">
    <location>
        <begin position="249"/>
        <end position="263"/>
    </location>
</feature>
<feature type="compositionally biased region" description="Polar residues" evidence="1">
    <location>
        <begin position="163"/>
        <end position="180"/>
    </location>
</feature>
<evidence type="ECO:0000313" key="2">
    <source>
        <dbReference type="EMBL" id="RST31400.1"/>
    </source>
</evidence>
<feature type="compositionally biased region" description="Basic and acidic residues" evidence="1">
    <location>
        <begin position="387"/>
        <end position="411"/>
    </location>
</feature>
<gene>
    <name evidence="2" type="ORF">HMF7854_11535</name>
</gene>
<dbReference type="OrthoDB" id="9803697at2"/>
<comment type="caution">
    <text evidence="2">The sequence shown here is derived from an EMBL/GenBank/DDBJ whole genome shotgun (WGS) entry which is preliminary data.</text>
</comment>
<dbReference type="AlphaFoldDB" id="A0A429VBN6"/>
<keyword evidence="3" id="KW-1185">Reference proteome</keyword>
<dbReference type="Pfam" id="PF09939">
    <property type="entry name" value="DUF2171"/>
    <property type="match status" value="1"/>
</dbReference>
<feature type="compositionally biased region" description="Basic and acidic residues" evidence="1">
    <location>
        <begin position="51"/>
        <end position="81"/>
    </location>
</feature>
<dbReference type="Proteomes" id="UP000274661">
    <property type="component" value="Unassembled WGS sequence"/>
</dbReference>
<protein>
    <submittedName>
        <fullName evidence="2">DUF2171 domain-containing protein</fullName>
    </submittedName>
</protein>
<dbReference type="RefSeq" id="WP_126719228.1">
    <property type="nucleotide sequence ID" value="NZ_RWJF01000001.1"/>
</dbReference>
<dbReference type="EMBL" id="RWJF01000001">
    <property type="protein sequence ID" value="RST31400.1"/>
    <property type="molecule type" value="Genomic_DNA"/>
</dbReference>
<accession>A0A429VBN6</accession>